<evidence type="ECO:0000313" key="2">
    <source>
        <dbReference type="Proteomes" id="UP000051202"/>
    </source>
</evidence>
<keyword evidence="2" id="KW-1185">Reference proteome</keyword>
<comment type="caution">
    <text evidence="1">The sequence shown here is derived from an EMBL/GenBank/DDBJ whole genome shotgun (WGS) entry which is preliminary data.</text>
</comment>
<reference evidence="1 2" key="1">
    <citation type="submission" date="2015-11" db="EMBL/GenBank/DDBJ databases">
        <title>Permanent draft genome of Psychrobacter piscatorii LQ58.</title>
        <authorList>
            <person name="Zhou M."/>
            <person name="Dong B."/>
            <person name="Liu Q."/>
        </authorList>
    </citation>
    <scope>NUCLEOTIDE SEQUENCE [LARGE SCALE GENOMIC DNA]</scope>
    <source>
        <strain evidence="1 2">LQ58</strain>
    </source>
</reference>
<evidence type="ECO:0000313" key="1">
    <source>
        <dbReference type="EMBL" id="KRU23541.1"/>
    </source>
</evidence>
<protein>
    <recommendedName>
        <fullName evidence="3">Phage tail protein</fullName>
    </recommendedName>
</protein>
<proteinExistence type="predicted"/>
<dbReference type="AlphaFoldDB" id="A0A0T6DUI6"/>
<evidence type="ECO:0008006" key="3">
    <source>
        <dbReference type="Google" id="ProtNLM"/>
    </source>
</evidence>
<dbReference type="RefSeq" id="WP_058023700.1">
    <property type="nucleotide sequence ID" value="NZ_LNDJ01000013.1"/>
</dbReference>
<name>A0A0T6DUI6_9GAMM</name>
<dbReference type="STRING" id="554343.AS194_04010"/>
<sequence>MAKENIVDSFYRLNMDLTGDGTAFTKIPLLLECAPPTSEKTSDTITATDDQEEVTVVVDFKKNSQIDFEIVYDPTDPTHQKLDEMWEDNSYAAFEYEFVKLNRTKNFTAQLMKWEEVTNKEQKLRMKGSLTVSNITTTTV</sequence>
<dbReference type="EMBL" id="LNDJ01000013">
    <property type="protein sequence ID" value="KRU23541.1"/>
    <property type="molecule type" value="Genomic_DNA"/>
</dbReference>
<dbReference type="Proteomes" id="UP000051202">
    <property type="component" value="Unassembled WGS sequence"/>
</dbReference>
<accession>A0A0T6DUI6</accession>
<dbReference type="Gene3D" id="4.10.410.40">
    <property type="match status" value="1"/>
</dbReference>
<organism evidence="1 2">
    <name type="scientific">Psychrobacter piscatorii</name>
    <dbReference type="NCBI Taxonomy" id="554343"/>
    <lineage>
        <taxon>Bacteria</taxon>
        <taxon>Pseudomonadati</taxon>
        <taxon>Pseudomonadota</taxon>
        <taxon>Gammaproteobacteria</taxon>
        <taxon>Moraxellales</taxon>
        <taxon>Moraxellaceae</taxon>
        <taxon>Psychrobacter</taxon>
    </lineage>
</organism>
<gene>
    <name evidence="1" type="ORF">AS194_04010</name>
</gene>